<reference evidence="8" key="1">
    <citation type="journal article" date="2014" name="Front. Microbiol.">
        <title>High frequency of phylogenetically diverse reductive dehalogenase-homologous genes in deep subseafloor sedimentary metagenomes.</title>
        <authorList>
            <person name="Kawai M."/>
            <person name="Futagami T."/>
            <person name="Toyoda A."/>
            <person name="Takaki Y."/>
            <person name="Nishi S."/>
            <person name="Hori S."/>
            <person name="Arai W."/>
            <person name="Tsubouchi T."/>
            <person name="Morono Y."/>
            <person name="Uchiyama I."/>
            <person name="Ito T."/>
            <person name="Fujiyama A."/>
            <person name="Inagaki F."/>
            <person name="Takami H."/>
        </authorList>
    </citation>
    <scope>NUCLEOTIDE SEQUENCE</scope>
    <source>
        <strain evidence="8">Expedition CK06-06</strain>
    </source>
</reference>
<comment type="caution">
    <text evidence="8">The sequence shown here is derived from an EMBL/GenBank/DDBJ whole genome shotgun (WGS) entry which is preliminary data.</text>
</comment>
<evidence type="ECO:0000256" key="5">
    <source>
        <dbReference type="ARBA" id="ARBA00022801"/>
    </source>
</evidence>
<dbReference type="GO" id="GO:0004061">
    <property type="term" value="F:arylformamidase activity"/>
    <property type="evidence" value="ECO:0007669"/>
    <property type="project" value="InterPro"/>
</dbReference>
<gene>
    <name evidence="8" type="ORF">S01H4_13970</name>
</gene>
<dbReference type="Pfam" id="PF04199">
    <property type="entry name" value="Cyclase"/>
    <property type="match status" value="1"/>
</dbReference>
<dbReference type="GO" id="GO:0046872">
    <property type="term" value="F:metal ion binding"/>
    <property type="evidence" value="ECO:0007669"/>
    <property type="project" value="UniProtKB-KW"/>
</dbReference>
<dbReference type="PANTHER" id="PTHR31118:SF32">
    <property type="entry name" value="KYNURENINE FORMAMIDASE"/>
    <property type="match status" value="1"/>
</dbReference>
<dbReference type="InterPro" id="IPR037175">
    <property type="entry name" value="KFase_sf"/>
</dbReference>
<comment type="pathway">
    <text evidence="2">Amino-acid degradation.</text>
</comment>
<keyword evidence="5" id="KW-0378">Hydrolase</keyword>
<sequence length="221" mass="24634">MAAEKGAAKSGWIDISYPLKKGMLHWPQDPVPPSVESDSMTLEEEGTITMSQMTINSHHGTHIDAPRHFFPEGTTIDEMPLDAIMGPARVIEIKDTESIKPEELAAHNIQPGERILFKTVNSSYYQKKKFVEDFVYISTEGAHYLRDKKVSVVGIDYLAVGSFRDRANLIEVHKVLVGNGIWIIEAINLSAVKAGRYEIICLPIKIEHGDAAQARAILRKI</sequence>
<evidence type="ECO:0000313" key="8">
    <source>
        <dbReference type="EMBL" id="GAG58376.1"/>
    </source>
</evidence>
<evidence type="ECO:0000256" key="2">
    <source>
        <dbReference type="ARBA" id="ARBA00005023"/>
    </source>
</evidence>
<evidence type="ECO:0000256" key="3">
    <source>
        <dbReference type="ARBA" id="ARBA00011738"/>
    </source>
</evidence>
<evidence type="ECO:0000256" key="4">
    <source>
        <dbReference type="ARBA" id="ARBA00022723"/>
    </source>
</evidence>
<dbReference type="GO" id="GO:0019441">
    <property type="term" value="P:L-tryptophan catabolic process to kynurenine"/>
    <property type="evidence" value="ECO:0007669"/>
    <property type="project" value="InterPro"/>
</dbReference>
<comment type="cofactor">
    <cofactor evidence="1">
        <name>Zn(2+)</name>
        <dbReference type="ChEBI" id="CHEBI:29105"/>
    </cofactor>
</comment>
<evidence type="ECO:0000256" key="1">
    <source>
        <dbReference type="ARBA" id="ARBA00001947"/>
    </source>
</evidence>
<comment type="subunit">
    <text evidence="3">Homodimer.</text>
</comment>
<proteinExistence type="predicted"/>
<evidence type="ECO:0000256" key="6">
    <source>
        <dbReference type="ARBA" id="ARBA00022833"/>
    </source>
</evidence>
<keyword evidence="6" id="KW-0862">Zinc</keyword>
<keyword evidence="7" id="KW-0823">Tryptophan catabolism</keyword>
<dbReference type="Gene3D" id="3.50.30.50">
    <property type="entry name" value="Putative cyclase"/>
    <property type="match status" value="1"/>
</dbReference>
<dbReference type="SUPFAM" id="SSF102198">
    <property type="entry name" value="Putative cyclase"/>
    <property type="match status" value="1"/>
</dbReference>
<accession>X1AE92</accession>
<dbReference type="PANTHER" id="PTHR31118">
    <property type="entry name" value="CYCLASE-LIKE PROTEIN 2"/>
    <property type="match status" value="1"/>
</dbReference>
<evidence type="ECO:0008006" key="9">
    <source>
        <dbReference type="Google" id="ProtNLM"/>
    </source>
</evidence>
<name>X1AE92_9ZZZZ</name>
<protein>
    <recommendedName>
        <fullName evidence="9">Cyclase family protein</fullName>
    </recommendedName>
</protein>
<keyword evidence="4" id="KW-0479">Metal-binding</keyword>
<dbReference type="AlphaFoldDB" id="X1AE92"/>
<dbReference type="EMBL" id="BART01006137">
    <property type="protein sequence ID" value="GAG58376.1"/>
    <property type="molecule type" value="Genomic_DNA"/>
</dbReference>
<organism evidence="8">
    <name type="scientific">marine sediment metagenome</name>
    <dbReference type="NCBI Taxonomy" id="412755"/>
    <lineage>
        <taxon>unclassified sequences</taxon>
        <taxon>metagenomes</taxon>
        <taxon>ecological metagenomes</taxon>
    </lineage>
</organism>
<evidence type="ECO:0000256" key="7">
    <source>
        <dbReference type="ARBA" id="ARBA00023079"/>
    </source>
</evidence>
<dbReference type="FunFam" id="3.50.30.50:FF:000001">
    <property type="entry name" value="Kynurenine formamidase"/>
    <property type="match status" value="1"/>
</dbReference>
<dbReference type="InterPro" id="IPR007325">
    <property type="entry name" value="KFase/CYL"/>
</dbReference>